<gene>
    <name evidence="1" type="ORF">PFX98_00390</name>
</gene>
<evidence type="ECO:0000313" key="1">
    <source>
        <dbReference type="EMBL" id="WIT12095.1"/>
    </source>
</evidence>
<accession>A0AA95SPA0</accession>
<dbReference type="RefSeq" id="WP_285233185.1">
    <property type="nucleotide sequence ID" value="NZ_CP116346.1"/>
</dbReference>
<dbReference type="KEGG" id="pais:PFX98_00390"/>
<keyword evidence="2" id="KW-1185">Reference proteome</keyword>
<name>A0AA95SPA0_9BURK</name>
<proteinExistence type="predicted"/>
<dbReference type="Proteomes" id="UP001177769">
    <property type="component" value="Chromosome"/>
</dbReference>
<reference evidence="1" key="1">
    <citation type="submission" date="2023-01" db="EMBL/GenBank/DDBJ databases">
        <title>Whole genome sequence of Paucibacter sp. S2-9 isolated from pond sediment.</title>
        <authorList>
            <person name="Jung J.Y."/>
        </authorList>
    </citation>
    <scope>NUCLEOTIDE SEQUENCE</scope>
    <source>
        <strain evidence="1">S2-9</strain>
    </source>
</reference>
<dbReference type="AlphaFoldDB" id="A0AA95SPA0"/>
<evidence type="ECO:0000313" key="2">
    <source>
        <dbReference type="Proteomes" id="UP001177769"/>
    </source>
</evidence>
<protein>
    <submittedName>
        <fullName evidence="1">Uncharacterized protein</fullName>
    </submittedName>
</protein>
<dbReference type="EMBL" id="CP116346">
    <property type="protein sequence ID" value="WIT12095.1"/>
    <property type="molecule type" value="Genomic_DNA"/>
</dbReference>
<organism evidence="1 2">
    <name type="scientific">Paucibacter sediminis</name>
    <dbReference type="NCBI Taxonomy" id="3019553"/>
    <lineage>
        <taxon>Bacteria</taxon>
        <taxon>Pseudomonadati</taxon>
        <taxon>Pseudomonadota</taxon>
        <taxon>Betaproteobacteria</taxon>
        <taxon>Burkholderiales</taxon>
        <taxon>Sphaerotilaceae</taxon>
        <taxon>Roseateles</taxon>
    </lineage>
</organism>
<sequence>MTAKTASEIRALLTPAEVADLWFIPQVFGGRVVSEAMQQRFQDLGLATAPLADGRRGITELGSRVQRGAP</sequence>